<gene>
    <name evidence="3" type="ORF">JRO89_XS01G0010100</name>
</gene>
<dbReference type="Proteomes" id="UP000827721">
    <property type="component" value="Unassembled WGS sequence"/>
</dbReference>
<keyword evidence="4" id="KW-1185">Reference proteome</keyword>
<evidence type="ECO:0000313" key="4">
    <source>
        <dbReference type="Proteomes" id="UP000827721"/>
    </source>
</evidence>
<evidence type="ECO:0000313" key="3">
    <source>
        <dbReference type="EMBL" id="KAH7576193.1"/>
    </source>
</evidence>
<keyword evidence="1" id="KW-0812">Transmembrane</keyword>
<reference evidence="3 4" key="1">
    <citation type="submission" date="2021-02" db="EMBL/GenBank/DDBJ databases">
        <title>Plant Genome Project.</title>
        <authorList>
            <person name="Zhang R.-G."/>
        </authorList>
    </citation>
    <scope>NUCLEOTIDE SEQUENCE [LARGE SCALE GENOMIC DNA]</scope>
    <source>
        <tissue evidence="3">Leaves</tissue>
    </source>
</reference>
<evidence type="ECO:0000259" key="2">
    <source>
        <dbReference type="Pfam" id="PF03766"/>
    </source>
</evidence>
<sequence length="280" mass="31373">MSLEVCCFKKLEILVGLDALFRLQLHGPLLDFNVLEISATGLKNWEPSTVDGLKSCAIRVACPSLVYLQCKASSTSDFTFQDMNCLQNAEIYLKNPPDHASVDIVILTTLADAELENFSTSFNNLKTLWFFVGMNKWCIKIPVPAKNVIVEQKPLVQTHEEKKPEESKALVIVDKAPDSAEKKTSGGSYDRASIHKDAEVKRAMVEAKRAEQVLKAEEMAAKYPATNTTPKKLLGCFSSRKFFGHVLKFTYVYLLSLLCLFAVLFVNHSAMELEQMLRVE</sequence>
<organism evidence="3 4">
    <name type="scientific">Xanthoceras sorbifolium</name>
    <dbReference type="NCBI Taxonomy" id="99658"/>
    <lineage>
        <taxon>Eukaryota</taxon>
        <taxon>Viridiplantae</taxon>
        <taxon>Streptophyta</taxon>
        <taxon>Embryophyta</taxon>
        <taxon>Tracheophyta</taxon>
        <taxon>Spermatophyta</taxon>
        <taxon>Magnoliopsida</taxon>
        <taxon>eudicotyledons</taxon>
        <taxon>Gunneridae</taxon>
        <taxon>Pentapetalae</taxon>
        <taxon>rosids</taxon>
        <taxon>malvids</taxon>
        <taxon>Sapindales</taxon>
        <taxon>Sapindaceae</taxon>
        <taxon>Xanthoceroideae</taxon>
        <taxon>Xanthoceras</taxon>
    </lineage>
</organism>
<comment type="caution">
    <text evidence="3">The sequence shown here is derived from an EMBL/GenBank/DDBJ whole genome shotgun (WGS) entry which is preliminary data.</text>
</comment>
<dbReference type="PANTHER" id="PTHR31775:SF31">
    <property type="entry name" value="REMORIN-LIKE"/>
    <property type="match status" value="1"/>
</dbReference>
<keyword evidence="1" id="KW-0472">Membrane</keyword>
<dbReference type="PANTHER" id="PTHR31775">
    <property type="entry name" value="OS02G0117200 PROTEIN"/>
    <property type="match status" value="1"/>
</dbReference>
<keyword evidence="1" id="KW-1133">Transmembrane helix</keyword>
<dbReference type="EMBL" id="JAFEMO010000001">
    <property type="protein sequence ID" value="KAH7576193.1"/>
    <property type="molecule type" value="Genomic_DNA"/>
</dbReference>
<feature type="transmembrane region" description="Helical" evidence="1">
    <location>
        <begin position="249"/>
        <end position="270"/>
    </location>
</feature>
<evidence type="ECO:0000256" key="1">
    <source>
        <dbReference type="SAM" id="Phobius"/>
    </source>
</evidence>
<proteinExistence type="predicted"/>
<name>A0ABQ8IHS7_9ROSI</name>
<dbReference type="InterPro" id="IPR005518">
    <property type="entry name" value="Remorin_N"/>
</dbReference>
<feature type="domain" description="Remorin N-terminal" evidence="2">
    <location>
        <begin position="151"/>
        <end position="191"/>
    </location>
</feature>
<protein>
    <recommendedName>
        <fullName evidence="2">Remorin N-terminal domain-containing protein</fullName>
    </recommendedName>
</protein>
<accession>A0ABQ8IHS7</accession>
<dbReference type="Pfam" id="PF03766">
    <property type="entry name" value="Remorin_N"/>
    <property type="match status" value="1"/>
</dbReference>